<organism evidence="2 3">
    <name type="scientific">Angustibacter aerolatus</name>
    <dbReference type="NCBI Taxonomy" id="1162965"/>
    <lineage>
        <taxon>Bacteria</taxon>
        <taxon>Bacillati</taxon>
        <taxon>Actinomycetota</taxon>
        <taxon>Actinomycetes</taxon>
        <taxon>Kineosporiales</taxon>
        <taxon>Kineosporiaceae</taxon>
    </lineage>
</organism>
<feature type="region of interest" description="Disordered" evidence="1">
    <location>
        <begin position="68"/>
        <end position="98"/>
    </location>
</feature>
<dbReference type="EMBL" id="BSUZ01000001">
    <property type="protein sequence ID" value="GMA89182.1"/>
    <property type="molecule type" value="Genomic_DNA"/>
</dbReference>
<keyword evidence="3" id="KW-1185">Reference proteome</keyword>
<evidence type="ECO:0000313" key="3">
    <source>
        <dbReference type="Proteomes" id="UP001157017"/>
    </source>
</evidence>
<evidence type="ECO:0000256" key="1">
    <source>
        <dbReference type="SAM" id="MobiDB-lite"/>
    </source>
</evidence>
<gene>
    <name evidence="2" type="ORF">GCM10025868_44320</name>
</gene>
<name>A0ABQ6JN28_9ACTN</name>
<accession>A0ABQ6JN28</accession>
<evidence type="ECO:0000313" key="2">
    <source>
        <dbReference type="EMBL" id="GMA89182.1"/>
    </source>
</evidence>
<comment type="caution">
    <text evidence="2">The sequence shown here is derived from an EMBL/GenBank/DDBJ whole genome shotgun (WGS) entry which is preliminary data.</text>
</comment>
<proteinExistence type="predicted"/>
<sequence>MVDGALALVAAARAGTRAEDHRVAPADRGGELVDRRPLEVEQHRGGTVGLDVGDVVRVAHDRQHLVAAGVQQPRQPPGDLPVTTRDRDPHDSTRSRMVSGICCSRVTISGV</sequence>
<feature type="compositionally biased region" description="Basic and acidic residues" evidence="1">
    <location>
        <begin position="84"/>
        <end position="94"/>
    </location>
</feature>
<dbReference type="Proteomes" id="UP001157017">
    <property type="component" value="Unassembled WGS sequence"/>
</dbReference>
<protein>
    <submittedName>
        <fullName evidence="2">Uncharacterized protein</fullName>
    </submittedName>
</protein>
<reference evidence="3" key="1">
    <citation type="journal article" date="2019" name="Int. J. Syst. Evol. Microbiol.">
        <title>The Global Catalogue of Microorganisms (GCM) 10K type strain sequencing project: providing services to taxonomists for standard genome sequencing and annotation.</title>
        <authorList>
            <consortium name="The Broad Institute Genomics Platform"/>
            <consortium name="The Broad Institute Genome Sequencing Center for Infectious Disease"/>
            <person name="Wu L."/>
            <person name="Ma J."/>
        </authorList>
    </citation>
    <scope>NUCLEOTIDE SEQUENCE [LARGE SCALE GENOMIC DNA]</scope>
    <source>
        <strain evidence="3">NBRC 108730</strain>
    </source>
</reference>